<dbReference type="InterPro" id="IPR050770">
    <property type="entry name" value="Intradiol_RC_Dioxygenase"/>
</dbReference>
<dbReference type="SUPFAM" id="SSF49482">
    <property type="entry name" value="Aromatic compound dioxygenase"/>
    <property type="match status" value="1"/>
</dbReference>
<organism evidence="5 6">
    <name type="scientific">Saccharothrix tamanrassetensis</name>
    <dbReference type="NCBI Taxonomy" id="1051531"/>
    <lineage>
        <taxon>Bacteria</taxon>
        <taxon>Bacillati</taxon>
        <taxon>Actinomycetota</taxon>
        <taxon>Actinomycetes</taxon>
        <taxon>Pseudonocardiales</taxon>
        <taxon>Pseudonocardiaceae</taxon>
        <taxon>Saccharothrix</taxon>
    </lineage>
</organism>
<dbReference type="Gene3D" id="2.60.130.10">
    <property type="entry name" value="Aromatic compound dioxygenase"/>
    <property type="match status" value="1"/>
</dbReference>
<dbReference type="InterPro" id="IPR000627">
    <property type="entry name" value="Intradiol_dOase_C"/>
</dbReference>
<name>A0A841CL63_9PSEU</name>
<dbReference type="GO" id="GO:0008199">
    <property type="term" value="F:ferric iron binding"/>
    <property type="evidence" value="ECO:0007669"/>
    <property type="project" value="InterPro"/>
</dbReference>
<feature type="domain" description="Intradiol ring-cleavage dioxygenases" evidence="4">
    <location>
        <begin position="59"/>
        <end position="181"/>
    </location>
</feature>
<evidence type="ECO:0000256" key="1">
    <source>
        <dbReference type="ARBA" id="ARBA00007825"/>
    </source>
</evidence>
<keyword evidence="2 5" id="KW-0223">Dioxygenase</keyword>
<evidence type="ECO:0000256" key="3">
    <source>
        <dbReference type="ARBA" id="ARBA00023002"/>
    </source>
</evidence>
<reference evidence="5 6" key="1">
    <citation type="submission" date="2020-08" db="EMBL/GenBank/DDBJ databases">
        <title>Genomic Encyclopedia of Type Strains, Phase III (KMG-III): the genomes of soil and plant-associated and newly described type strains.</title>
        <authorList>
            <person name="Whitman W."/>
        </authorList>
    </citation>
    <scope>NUCLEOTIDE SEQUENCE [LARGE SCALE GENOMIC DNA]</scope>
    <source>
        <strain evidence="5 6">CECT 8640</strain>
    </source>
</reference>
<dbReference type="InterPro" id="IPR006311">
    <property type="entry name" value="TAT_signal"/>
</dbReference>
<evidence type="ECO:0000256" key="2">
    <source>
        <dbReference type="ARBA" id="ARBA00022964"/>
    </source>
</evidence>
<dbReference type="CDD" id="cd00421">
    <property type="entry name" value="intradiol_dioxygenase"/>
    <property type="match status" value="1"/>
</dbReference>
<evidence type="ECO:0000313" key="6">
    <source>
        <dbReference type="Proteomes" id="UP000547510"/>
    </source>
</evidence>
<proteinExistence type="inferred from homology"/>
<dbReference type="Proteomes" id="UP000547510">
    <property type="component" value="Unassembled WGS sequence"/>
</dbReference>
<comment type="similarity">
    <text evidence="1">Belongs to the intradiol ring-cleavage dioxygenase family.</text>
</comment>
<dbReference type="AlphaFoldDB" id="A0A841CL63"/>
<evidence type="ECO:0000259" key="4">
    <source>
        <dbReference type="Pfam" id="PF00775"/>
    </source>
</evidence>
<dbReference type="RefSeq" id="WP_184693185.1">
    <property type="nucleotide sequence ID" value="NZ_JACHJN010000006.1"/>
</dbReference>
<keyword evidence="3" id="KW-0560">Oxidoreductase</keyword>
<dbReference type="InterPro" id="IPR015889">
    <property type="entry name" value="Intradiol_dOase_core"/>
</dbReference>
<dbReference type="PROSITE" id="PS51318">
    <property type="entry name" value="TAT"/>
    <property type="match status" value="1"/>
</dbReference>
<sequence>MTEVINEDGTSRRSFIATGTAAVALTAAGVGLAGAPLAEGETLPLTPQCTDGDDTPPVIEGPYFRRNSPLRTNLRTTGVSGVLLSLTGFVYDIRCRPLANVLLDFWQADQRGQYDNNTAAYRMRGHQFTDAQGRYTLETIVPKDYPGRTPHIHVKVQAPRGPVLTTQLYFPDDTRAYGMNVAALNRRDAYYVRDTVIKLGPLTGNRYQGTFDFVVRTA</sequence>
<dbReference type="GO" id="GO:0016702">
    <property type="term" value="F:oxidoreductase activity, acting on single donors with incorporation of molecular oxygen, incorporation of two atoms of oxygen"/>
    <property type="evidence" value="ECO:0007669"/>
    <property type="project" value="InterPro"/>
</dbReference>
<protein>
    <submittedName>
        <fullName evidence="5">Protocatechuate 3,4-dioxygenase beta subunit</fullName>
    </submittedName>
</protein>
<gene>
    <name evidence="5" type="ORF">FHS29_004425</name>
</gene>
<dbReference type="PANTHER" id="PTHR33711:SF11">
    <property type="entry name" value="DIOXYGENASE"/>
    <property type="match status" value="1"/>
</dbReference>
<dbReference type="PANTHER" id="PTHR33711">
    <property type="entry name" value="DIOXYGENASE, PUTATIVE (AFU_ORTHOLOGUE AFUA_2G02910)-RELATED"/>
    <property type="match status" value="1"/>
</dbReference>
<comment type="caution">
    <text evidence="5">The sequence shown here is derived from an EMBL/GenBank/DDBJ whole genome shotgun (WGS) entry which is preliminary data.</text>
</comment>
<dbReference type="Pfam" id="PF00775">
    <property type="entry name" value="Dioxygenase_C"/>
    <property type="match status" value="1"/>
</dbReference>
<dbReference type="EMBL" id="JACHJN010000006">
    <property type="protein sequence ID" value="MBB5957830.1"/>
    <property type="molecule type" value="Genomic_DNA"/>
</dbReference>
<keyword evidence="6" id="KW-1185">Reference proteome</keyword>
<accession>A0A841CL63</accession>
<evidence type="ECO:0000313" key="5">
    <source>
        <dbReference type="EMBL" id="MBB5957830.1"/>
    </source>
</evidence>